<dbReference type="eggNOG" id="COG1653">
    <property type="taxonomic scope" value="Bacteria"/>
</dbReference>
<dbReference type="PROSITE" id="PS51257">
    <property type="entry name" value="PROKAR_LIPOPROTEIN"/>
    <property type="match status" value="1"/>
</dbReference>
<evidence type="ECO:0000313" key="2">
    <source>
        <dbReference type="EMBL" id="AET69570.1"/>
    </source>
</evidence>
<dbReference type="AlphaFoldDB" id="G7WH62"/>
<name>G7WH62_DESOD</name>
<reference evidence="3" key="1">
    <citation type="submission" date="2011-11" db="EMBL/GenBank/DDBJ databases">
        <title>Complete sequence of Desulfosporosinus orientis DSM 765.</title>
        <authorList>
            <person name="Lucas S."/>
            <person name="Han J."/>
            <person name="Lapidus A."/>
            <person name="Cheng J.-F."/>
            <person name="Goodwin L."/>
            <person name="Pitluck S."/>
            <person name="Peters L."/>
            <person name="Ovchinnikova G."/>
            <person name="Teshima H."/>
            <person name="Detter J.C."/>
            <person name="Han C."/>
            <person name="Tapia R."/>
            <person name="Land M."/>
            <person name="Hauser L."/>
            <person name="Kyrpides N."/>
            <person name="Ivanova N."/>
            <person name="Pagani I."/>
            <person name="Pester M."/>
            <person name="Spring S."/>
            <person name="Ollivier B."/>
            <person name="Rattei T."/>
            <person name="Klenk H.-P."/>
            <person name="Wagner M."/>
            <person name="Loy A."/>
            <person name="Woyke T."/>
        </authorList>
    </citation>
    <scope>NUCLEOTIDE SEQUENCE [LARGE SCALE GENOMIC DNA]</scope>
    <source>
        <strain evidence="3">ATCC 19365 / DSM 765 / NCIMB 8382 / VKM B-1628</strain>
    </source>
</reference>
<sequence>MLNKFKKCLVISLLVLPILISCTNGQKQVILPAEKNEILTLECVIPYDDEEKAQTLKDFVESVQPIFPDFKVHMSFVKGDNNAYNTKIKVMMYSDNPPDIIYSGDENFTEGLYSSDRILPLEEPLSDIGFWDLVIPSAKVSSDTGHIYAVPIDTARYNVMLINTALFSENNVKVPENFEELINAVREFKELGITPIAIGGKNGMSVYNLIESFAGTLDHEITGKIIDGKEDFSGKTFRQAAQSVNELMSLGAFQEKPGTFSDAEAGDIFYLSEAAMYCTSSENLKMAINQLNGKAAVLFYPDLDDSKSSPKEIVSGGTKSDCGLLIPSSTKHPSEAVKLAAEMSKYYNKHLYENVEAITIFNVANMEWTPPQTPEQTINELMLIIRQKDHVNRGLCEYNISADKKKSIEEASAAFIAGLLSVDDYLKGMDINLH</sequence>
<protein>
    <submittedName>
        <fullName evidence="2">ABC-type sugar transport system, periplasmic component</fullName>
    </submittedName>
</protein>
<organism evidence="2 3">
    <name type="scientific">Desulfosporosinus orientis (strain ATCC 19365 / DSM 765 / NCIMB 8382 / VKM B-1628 / Singapore I)</name>
    <name type="common">Desulfotomaculum orientis</name>
    <dbReference type="NCBI Taxonomy" id="768706"/>
    <lineage>
        <taxon>Bacteria</taxon>
        <taxon>Bacillati</taxon>
        <taxon>Bacillota</taxon>
        <taxon>Clostridia</taxon>
        <taxon>Eubacteriales</taxon>
        <taxon>Desulfitobacteriaceae</taxon>
        <taxon>Desulfosporosinus</taxon>
    </lineage>
</organism>
<dbReference type="STRING" id="768706.Desor_4133"/>
<gene>
    <name evidence="2" type="ordered locus">Desor_4133</name>
</gene>
<dbReference type="EMBL" id="CP003108">
    <property type="protein sequence ID" value="AET69570.1"/>
    <property type="molecule type" value="Genomic_DNA"/>
</dbReference>
<dbReference type="PANTHER" id="PTHR43649">
    <property type="entry name" value="ARABINOSE-BINDING PROTEIN-RELATED"/>
    <property type="match status" value="1"/>
</dbReference>
<dbReference type="Gene3D" id="3.40.190.10">
    <property type="entry name" value="Periplasmic binding protein-like II"/>
    <property type="match status" value="2"/>
</dbReference>
<dbReference type="Pfam" id="PF01547">
    <property type="entry name" value="SBP_bac_1"/>
    <property type="match status" value="1"/>
</dbReference>
<dbReference type="KEGG" id="dor:Desor_4133"/>
<evidence type="ECO:0000313" key="3">
    <source>
        <dbReference type="Proteomes" id="UP000006346"/>
    </source>
</evidence>
<feature type="chain" id="PRO_5003505170" evidence="1">
    <location>
        <begin position="28"/>
        <end position="434"/>
    </location>
</feature>
<feature type="signal peptide" evidence="1">
    <location>
        <begin position="1"/>
        <end position="27"/>
    </location>
</feature>
<dbReference type="InterPro" id="IPR006059">
    <property type="entry name" value="SBP"/>
</dbReference>
<dbReference type="HOGENOM" id="CLU_031285_12_0_9"/>
<keyword evidence="2" id="KW-0813">Transport</keyword>
<dbReference type="PATRIC" id="fig|768706.3.peg.4186"/>
<keyword evidence="2" id="KW-0762">Sugar transport</keyword>
<keyword evidence="1" id="KW-0732">Signal</keyword>
<dbReference type="PANTHER" id="PTHR43649:SF12">
    <property type="entry name" value="DIACETYLCHITOBIOSE BINDING PROTEIN DASA"/>
    <property type="match status" value="1"/>
</dbReference>
<reference evidence="2 3" key="2">
    <citation type="journal article" date="2012" name="J. Bacteriol.">
        <title>Complete genome sequences of Desulfosporosinus orientis DSM765T, Desulfosporosinus youngiae DSM17734T, Desulfosporosinus meridiei DSM13257T, and Desulfosporosinus acidiphilus DSM22704T.</title>
        <authorList>
            <person name="Pester M."/>
            <person name="Brambilla E."/>
            <person name="Alazard D."/>
            <person name="Rattei T."/>
            <person name="Weinmaier T."/>
            <person name="Han J."/>
            <person name="Lucas S."/>
            <person name="Lapidus A."/>
            <person name="Cheng J.F."/>
            <person name="Goodwin L."/>
            <person name="Pitluck S."/>
            <person name="Peters L."/>
            <person name="Ovchinnikova G."/>
            <person name="Teshima H."/>
            <person name="Detter J.C."/>
            <person name="Han C.S."/>
            <person name="Tapia R."/>
            <person name="Land M.L."/>
            <person name="Hauser L."/>
            <person name="Kyrpides N.C."/>
            <person name="Ivanova N.N."/>
            <person name="Pagani I."/>
            <person name="Huntmann M."/>
            <person name="Wei C.L."/>
            <person name="Davenport K.W."/>
            <person name="Daligault H."/>
            <person name="Chain P.S."/>
            <person name="Chen A."/>
            <person name="Mavromatis K."/>
            <person name="Markowitz V."/>
            <person name="Szeto E."/>
            <person name="Mikhailova N."/>
            <person name="Pati A."/>
            <person name="Wagner M."/>
            <person name="Woyke T."/>
            <person name="Ollivier B."/>
            <person name="Klenk H.P."/>
            <person name="Spring S."/>
            <person name="Loy A."/>
        </authorList>
    </citation>
    <scope>NUCLEOTIDE SEQUENCE [LARGE SCALE GENOMIC DNA]</scope>
    <source>
        <strain evidence="3">ATCC 19365 / DSM 765 / NCIMB 8382 / VKM B-1628</strain>
    </source>
</reference>
<dbReference type="SUPFAM" id="SSF53850">
    <property type="entry name" value="Periplasmic binding protein-like II"/>
    <property type="match status" value="1"/>
</dbReference>
<accession>G7WH62</accession>
<dbReference type="Proteomes" id="UP000006346">
    <property type="component" value="Chromosome"/>
</dbReference>
<dbReference type="InterPro" id="IPR050490">
    <property type="entry name" value="Bact_solute-bd_prot1"/>
</dbReference>
<keyword evidence="3" id="KW-1185">Reference proteome</keyword>
<evidence type="ECO:0000256" key="1">
    <source>
        <dbReference type="SAM" id="SignalP"/>
    </source>
</evidence>
<proteinExistence type="predicted"/>